<evidence type="ECO:0000313" key="3">
    <source>
        <dbReference type="EMBL" id="KAK7577975.1"/>
    </source>
</evidence>
<accession>A0AAN9Y158</accession>
<feature type="compositionally biased region" description="Basic and acidic residues" evidence="2">
    <location>
        <begin position="983"/>
        <end position="1039"/>
    </location>
</feature>
<keyword evidence="4" id="KW-1185">Reference proteome</keyword>
<feature type="compositionally biased region" description="Basic and acidic residues" evidence="2">
    <location>
        <begin position="1192"/>
        <end position="1207"/>
    </location>
</feature>
<dbReference type="EMBL" id="JBBCAQ010000035">
    <property type="protein sequence ID" value="KAK7577975.1"/>
    <property type="molecule type" value="Genomic_DNA"/>
</dbReference>
<sequence length="1207" mass="128609">MGSDGDLFPSPPSSCKRELPRNHLPNNLLNGSNVDVAKERSSPSVLVPSSKPQIRVVTPPRYSPKSMQQLQPIPPQPPPPSSLPYSSQLTALSTNSSAHHSVSSTPAGLVDQHNVPVPLQHHYTPPTSQPQPPTSFPPSQHSLPLTHPPYSSASTLYPPVLNGGLAAVPPQAHSGGHPTHTSHPIYPAHTPHHLMTSTSSSLSASALPSFSSASVPPCGSPAQPPVVSYVSASSSISSTASSNQPASYSTPPQLCPLQLSVTSSYAPPPTAPQPPAAHSANSYIPPYSSPSQHSPAAHPYSSHAPSPSVLQAPSSQPPTPYPPAHVSGSPHMSNSHHPSGGSVVHGIPNSHHSHQHHPHLQQQPPSQLPPPPSSSAASHHLGPSGGHSQPPPMGAVPPSSAPVGAQLPPTSHPQISSGYNHLAPIPPTYATLAASTHGRSTTASSVTSDASTVVVAAPSSYAIPPHTSNSFSSLYAPYSNTPYLSSHSRASRSPLPVISAKSTVSNVSASNATSNLSIPSSATAVASVATTTVTTSHRDYATTPLVNRSHSPRGHSPTRERDSFSSSVSSLSRGSVHTPISNPSPFSMPPVPVPAPPAHATLPAALPVPPSVPVSSSLNLSNKPSIWGSVGVVPATIAAAVQPSITRPSPHNSFAPPLFTTATTASAAHATVPPSVAAATAVPTLHSTPTHPANPFSAESLSQSYEADLLRRELDSRFLASQDRSSVSAAAAAAAAGLPAPYLRTEMHHHQHQHTHVHQHTASLLPPPPATALYPPPALFKDIPKLGGVDSPFYRQAMGIPNYPGYPSPLLHPTLGAATPFAPPTHLPTFTPKQVVDPTKPKPVKTGKWNAMHVRIAWEIYHHQQQKQQAADIKPSKSELLTRTPSHLFPPSARTPHELSPFSTPHRPPGPAFEAHTHPAANPYAALGNNVFSRYPPGPFPSLSQYPPALHESWARLGTRAVPGLPGAAYPPALATPWNIKPEPGEVDREREQREREQREREREQRERERAEREREREREKERERSKERERIRREEKQRRLMAQQQAAQQHQHAAAAAAAAAAQQQLSHVQHQHQHHAQSAQQVQQASGKSGMRDRSPLRETPGISQKEEDVLMLGRGPPTYLRQAPRTLPPAPQFAHWEHYRYDPFGYHSPLVAAAFREEDQRAKFFAGYPGALPPGPHLRKDPSPSGLHVRPDLQLKKEDSSQSR</sequence>
<dbReference type="InterPro" id="IPR023246">
    <property type="entry name" value="AUTS2"/>
</dbReference>
<feature type="compositionally biased region" description="Pro residues" evidence="2">
    <location>
        <begin position="72"/>
        <end position="82"/>
    </location>
</feature>
<comment type="caution">
    <text evidence="3">The sequence shown here is derived from an EMBL/GenBank/DDBJ whole genome shotgun (WGS) entry which is preliminary data.</text>
</comment>
<evidence type="ECO:0000256" key="1">
    <source>
        <dbReference type="ARBA" id="ARBA00022553"/>
    </source>
</evidence>
<feature type="compositionally biased region" description="Low complexity" evidence="2">
    <location>
        <begin position="564"/>
        <end position="583"/>
    </location>
</feature>
<feature type="compositionally biased region" description="Pro residues" evidence="2">
    <location>
        <begin position="266"/>
        <end position="275"/>
    </location>
</feature>
<feature type="compositionally biased region" description="Low complexity" evidence="2">
    <location>
        <begin position="1043"/>
        <end position="1070"/>
    </location>
</feature>
<organism evidence="3 4">
    <name type="scientific">Parthenolecanium corni</name>
    <dbReference type="NCBI Taxonomy" id="536013"/>
    <lineage>
        <taxon>Eukaryota</taxon>
        <taxon>Metazoa</taxon>
        <taxon>Ecdysozoa</taxon>
        <taxon>Arthropoda</taxon>
        <taxon>Hexapoda</taxon>
        <taxon>Insecta</taxon>
        <taxon>Pterygota</taxon>
        <taxon>Neoptera</taxon>
        <taxon>Paraneoptera</taxon>
        <taxon>Hemiptera</taxon>
        <taxon>Sternorrhyncha</taxon>
        <taxon>Coccoidea</taxon>
        <taxon>Coccidae</taxon>
        <taxon>Parthenolecanium</taxon>
    </lineage>
</organism>
<dbReference type="Proteomes" id="UP001367676">
    <property type="component" value="Unassembled WGS sequence"/>
</dbReference>
<feature type="region of interest" description="Disordered" evidence="2">
    <location>
        <begin position="1169"/>
        <end position="1207"/>
    </location>
</feature>
<feature type="compositionally biased region" description="Low complexity" evidence="2">
    <location>
        <begin position="83"/>
        <end position="105"/>
    </location>
</feature>
<feature type="region of interest" description="Disordered" evidence="2">
    <location>
        <begin position="886"/>
        <end position="918"/>
    </location>
</feature>
<dbReference type="Pfam" id="PF15336">
    <property type="entry name" value="Auts2"/>
    <property type="match status" value="1"/>
</dbReference>
<feature type="region of interest" description="Disordered" evidence="2">
    <location>
        <begin position="968"/>
        <end position="1112"/>
    </location>
</feature>
<evidence type="ECO:0000256" key="2">
    <source>
        <dbReference type="SAM" id="MobiDB-lite"/>
    </source>
</evidence>
<feature type="compositionally biased region" description="Pro residues" evidence="2">
    <location>
        <begin position="127"/>
        <end position="136"/>
    </location>
</feature>
<name>A0AAN9Y158_9HEMI</name>
<feature type="compositionally biased region" description="Low complexity" evidence="2">
    <location>
        <begin position="276"/>
        <end position="314"/>
    </location>
</feature>
<keyword evidence="1" id="KW-0597">Phosphoprotein</keyword>
<reference evidence="3 4" key="1">
    <citation type="submission" date="2024-03" db="EMBL/GenBank/DDBJ databases">
        <title>Adaptation during the transition from Ophiocordyceps entomopathogen to insect associate is accompanied by gene loss and intensified selection.</title>
        <authorList>
            <person name="Ward C.M."/>
            <person name="Onetto C.A."/>
            <person name="Borneman A.R."/>
        </authorList>
    </citation>
    <scope>NUCLEOTIDE SEQUENCE [LARGE SCALE GENOMIC DNA]</scope>
    <source>
        <strain evidence="3">AWRI1</strain>
        <tissue evidence="3">Single Adult Female</tissue>
    </source>
</reference>
<feature type="compositionally biased region" description="Low complexity" evidence="2">
    <location>
        <begin position="1078"/>
        <end position="1087"/>
    </location>
</feature>
<protein>
    <submittedName>
        <fullName evidence="3">Uncharacterized protein</fullName>
    </submittedName>
</protein>
<gene>
    <name evidence="3" type="ORF">V9T40_010180</name>
</gene>
<dbReference type="PANTHER" id="PTHR14429:SF22">
    <property type="entry name" value="AGAP013055-PA"/>
    <property type="match status" value="1"/>
</dbReference>
<feature type="compositionally biased region" description="Low complexity" evidence="2">
    <location>
        <begin position="968"/>
        <end position="977"/>
    </location>
</feature>
<dbReference type="PANTHER" id="PTHR14429">
    <property type="entry name" value="FIBROSIN FAMILY MEMBER"/>
    <property type="match status" value="1"/>
</dbReference>
<feature type="region of interest" description="Disordered" evidence="2">
    <location>
        <begin position="1"/>
        <end position="200"/>
    </location>
</feature>
<feature type="compositionally biased region" description="Polar residues" evidence="2">
    <location>
        <begin position="408"/>
        <end position="419"/>
    </location>
</feature>
<feature type="region of interest" description="Disordered" evidence="2">
    <location>
        <begin position="539"/>
        <end position="583"/>
    </location>
</feature>
<feature type="region of interest" description="Disordered" evidence="2">
    <location>
        <begin position="259"/>
        <end position="422"/>
    </location>
</feature>
<feature type="compositionally biased region" description="Low complexity" evidence="2">
    <location>
        <begin position="374"/>
        <end position="388"/>
    </location>
</feature>
<proteinExistence type="predicted"/>
<dbReference type="AlphaFoldDB" id="A0AAN9Y158"/>
<evidence type="ECO:0000313" key="4">
    <source>
        <dbReference type="Proteomes" id="UP001367676"/>
    </source>
</evidence>